<organism evidence="2 3">
    <name type="scientific">Dictyobacter alpinus</name>
    <dbReference type="NCBI Taxonomy" id="2014873"/>
    <lineage>
        <taxon>Bacteria</taxon>
        <taxon>Bacillati</taxon>
        <taxon>Chloroflexota</taxon>
        <taxon>Ktedonobacteria</taxon>
        <taxon>Ktedonobacterales</taxon>
        <taxon>Dictyobacteraceae</taxon>
        <taxon>Dictyobacter</taxon>
    </lineage>
</organism>
<dbReference type="PANTHER" id="PTHR12697:SF5">
    <property type="entry name" value="DEOXYHYPUSINE HYDROXYLASE"/>
    <property type="match status" value="1"/>
</dbReference>
<comment type="caution">
    <text evidence="2">The sequence shown here is derived from an EMBL/GenBank/DDBJ whole genome shotgun (WGS) entry which is preliminary data.</text>
</comment>
<evidence type="ECO:0000313" key="3">
    <source>
        <dbReference type="Proteomes" id="UP000287171"/>
    </source>
</evidence>
<dbReference type="InterPro" id="IPR004155">
    <property type="entry name" value="PBS_lyase_HEAT"/>
</dbReference>
<evidence type="ECO:0000256" key="1">
    <source>
        <dbReference type="SAM" id="MobiDB-lite"/>
    </source>
</evidence>
<dbReference type="Proteomes" id="UP000287171">
    <property type="component" value="Unassembled WGS sequence"/>
</dbReference>
<feature type="region of interest" description="Disordered" evidence="1">
    <location>
        <begin position="1"/>
        <end position="38"/>
    </location>
</feature>
<reference evidence="3" key="1">
    <citation type="submission" date="2018-12" db="EMBL/GenBank/DDBJ databases">
        <title>Tengunoibacter tsumagoiensis gen. nov., sp. nov., Dictyobacter kobayashii sp. nov., D. alpinus sp. nov., and D. joshuensis sp. nov. and description of Dictyobacteraceae fam. nov. within the order Ktedonobacterales isolated from Tengu-no-mugimeshi.</title>
        <authorList>
            <person name="Wang C.M."/>
            <person name="Zheng Y."/>
            <person name="Sakai Y."/>
            <person name="Toyoda A."/>
            <person name="Minakuchi Y."/>
            <person name="Abe K."/>
            <person name="Yokota A."/>
            <person name="Yabe S."/>
        </authorList>
    </citation>
    <scope>NUCLEOTIDE SEQUENCE [LARGE SCALE GENOMIC DNA]</scope>
    <source>
        <strain evidence="3">Uno16</strain>
    </source>
</reference>
<dbReference type="GO" id="GO:0016491">
    <property type="term" value="F:oxidoreductase activity"/>
    <property type="evidence" value="ECO:0007669"/>
    <property type="project" value="TreeGrafter"/>
</dbReference>
<protein>
    <recommendedName>
        <fullName evidence="4">HEAT repeat domain-containing protein</fullName>
    </recommendedName>
</protein>
<dbReference type="EMBL" id="BIFT01000001">
    <property type="protein sequence ID" value="GCE24886.1"/>
    <property type="molecule type" value="Genomic_DNA"/>
</dbReference>
<feature type="compositionally biased region" description="Polar residues" evidence="1">
    <location>
        <begin position="1"/>
        <end position="16"/>
    </location>
</feature>
<keyword evidence="3" id="KW-1185">Reference proteome</keyword>
<dbReference type="SUPFAM" id="SSF48371">
    <property type="entry name" value="ARM repeat"/>
    <property type="match status" value="1"/>
</dbReference>
<sequence>MTPSSDFSTQNYTDSAGEQLPMPPVSDVTTPPIGETPPQILAQQAADGHRGAAWRLMIWILKNDPRAVVAVSSLDDDRLAEHLLGFIAQGTWAGKSFDVPVLLRSAYARMRLRTLFMPGSGMDIDRARRVLLAGLRSPRPALRANAAHILGLIAVRSDASVLLKALNDPDYDVRLEAAKALGYVGAPEAVPALIVALRSADEQLGVQIFHSLVQSGSWSVPALIAECDSTSAWTRWYCMRALGEINDERAIPVLARSLNDPDHGVAWMAAKELVQFGKNGVKPLLSVLMTQETSPWLAETASYVFRQLYTRYGRLKPYLEPVFREMQASSFRVGTAQAAHKALEQLEKDQILQLSSRELTFKSV</sequence>
<gene>
    <name evidence="2" type="ORF">KDA_03700</name>
</gene>
<dbReference type="PANTHER" id="PTHR12697">
    <property type="entry name" value="PBS LYASE HEAT-LIKE PROTEIN"/>
    <property type="match status" value="1"/>
</dbReference>
<dbReference type="InterPro" id="IPR016024">
    <property type="entry name" value="ARM-type_fold"/>
</dbReference>
<dbReference type="AlphaFoldDB" id="A0A402B0L2"/>
<name>A0A402B0L2_9CHLR</name>
<dbReference type="InterPro" id="IPR011989">
    <property type="entry name" value="ARM-like"/>
</dbReference>
<accession>A0A402B0L2</accession>
<dbReference type="Pfam" id="PF13646">
    <property type="entry name" value="HEAT_2"/>
    <property type="match status" value="2"/>
</dbReference>
<evidence type="ECO:0000313" key="2">
    <source>
        <dbReference type="EMBL" id="GCE24886.1"/>
    </source>
</evidence>
<dbReference type="SMART" id="SM00567">
    <property type="entry name" value="EZ_HEAT"/>
    <property type="match status" value="3"/>
</dbReference>
<proteinExistence type="predicted"/>
<evidence type="ECO:0008006" key="4">
    <source>
        <dbReference type="Google" id="ProtNLM"/>
    </source>
</evidence>
<dbReference type="Gene3D" id="1.25.10.10">
    <property type="entry name" value="Leucine-rich Repeat Variant"/>
    <property type="match status" value="2"/>
</dbReference>